<keyword evidence="5" id="KW-1185">Reference proteome</keyword>
<dbReference type="PRINTS" id="PR01653">
    <property type="entry name" value="TCTPROTEIN"/>
</dbReference>
<comment type="caution">
    <text evidence="4">The sequence shown here is derived from an EMBL/GenBank/DDBJ whole genome shotgun (WGS) entry which is preliminary data.</text>
</comment>
<sequence>MLIYKDVITGDELFSDSYSIKLFDECYYEIEGKLHTEKDGDFSGMIGANPSAEGGDEALDSCERTDINIVIAHKLQKTYFQKKSFLAYIKDYMKRVFEHIDETDSEKIDSLKKKIQAKVKEIVNNFNDYEFYYGESMNPDGCILFLNYREDGMTPFFTVFKVSVVSEKY</sequence>
<dbReference type="InterPro" id="IPR018105">
    <property type="entry name" value="Translational_control_tumour_p"/>
</dbReference>
<dbReference type="AlphaFoldDB" id="A0A812B0W6"/>
<proteinExistence type="inferred from homology"/>
<dbReference type="Proteomes" id="UP000597762">
    <property type="component" value="Unassembled WGS sequence"/>
</dbReference>
<accession>A0A812B0W6</accession>
<reference evidence="4" key="1">
    <citation type="submission" date="2021-01" db="EMBL/GenBank/DDBJ databases">
        <authorList>
            <person name="Li R."/>
            <person name="Bekaert M."/>
        </authorList>
    </citation>
    <scope>NUCLEOTIDE SEQUENCE</scope>
    <source>
        <strain evidence="4">Farmed</strain>
    </source>
</reference>
<evidence type="ECO:0000313" key="5">
    <source>
        <dbReference type="Proteomes" id="UP000597762"/>
    </source>
</evidence>
<dbReference type="GO" id="GO:0005509">
    <property type="term" value="F:calcium ion binding"/>
    <property type="evidence" value="ECO:0007669"/>
    <property type="project" value="TreeGrafter"/>
</dbReference>
<dbReference type="GO" id="GO:0005737">
    <property type="term" value="C:cytoplasm"/>
    <property type="evidence" value="ECO:0007669"/>
    <property type="project" value="TreeGrafter"/>
</dbReference>
<dbReference type="PROSITE" id="PS51797">
    <property type="entry name" value="TCTP_3"/>
    <property type="match status" value="1"/>
</dbReference>
<organism evidence="4 5">
    <name type="scientific">Acanthosepion pharaonis</name>
    <name type="common">Pharaoh cuttlefish</name>
    <name type="synonym">Sepia pharaonis</name>
    <dbReference type="NCBI Taxonomy" id="158019"/>
    <lineage>
        <taxon>Eukaryota</taxon>
        <taxon>Metazoa</taxon>
        <taxon>Spiralia</taxon>
        <taxon>Lophotrochozoa</taxon>
        <taxon>Mollusca</taxon>
        <taxon>Cephalopoda</taxon>
        <taxon>Coleoidea</taxon>
        <taxon>Decapodiformes</taxon>
        <taxon>Sepiida</taxon>
        <taxon>Sepiina</taxon>
        <taxon>Sepiidae</taxon>
        <taxon>Acanthosepion</taxon>
    </lineage>
</organism>
<evidence type="ECO:0000256" key="2">
    <source>
        <dbReference type="PROSITE-ProRule" id="PRU01133"/>
    </source>
</evidence>
<evidence type="ECO:0000259" key="3">
    <source>
        <dbReference type="PROSITE" id="PS51797"/>
    </source>
</evidence>
<feature type="domain" description="TCTP" evidence="3">
    <location>
        <begin position="1"/>
        <end position="169"/>
    </location>
</feature>
<dbReference type="PROSITE" id="PS01002">
    <property type="entry name" value="TCTP_1"/>
    <property type="match status" value="1"/>
</dbReference>
<dbReference type="InterPro" id="IPR011323">
    <property type="entry name" value="Mss4/transl-control_tumour"/>
</dbReference>
<evidence type="ECO:0000313" key="4">
    <source>
        <dbReference type="EMBL" id="CAE1165712.1"/>
    </source>
</evidence>
<evidence type="ECO:0000256" key="1">
    <source>
        <dbReference type="ARBA" id="ARBA00014759"/>
    </source>
</evidence>
<name>A0A812B0W6_ACAPH</name>
<dbReference type="EMBL" id="CAHIKZ030000279">
    <property type="protein sequence ID" value="CAE1165712.1"/>
    <property type="molecule type" value="Genomic_DNA"/>
</dbReference>
<gene>
    <name evidence="4" type="ORF">SPHA_8571</name>
</gene>
<comment type="similarity">
    <text evidence="2">Belongs to the TCTP family.</text>
</comment>
<dbReference type="FunFam" id="2.170.150.10:FF:000002">
    <property type="entry name" value="Translationally-controlled tumor protein homolog"/>
    <property type="match status" value="1"/>
</dbReference>
<protein>
    <recommendedName>
        <fullName evidence="1">Translationally-controlled tumor protein homolog</fullName>
    </recommendedName>
</protein>
<dbReference type="InterPro" id="IPR034737">
    <property type="entry name" value="TCTP"/>
</dbReference>
<dbReference type="PANTHER" id="PTHR11991">
    <property type="entry name" value="TRANSLATIONALLY CONTROLLED TUMOR PROTEIN-RELATED"/>
    <property type="match status" value="1"/>
</dbReference>
<dbReference type="Pfam" id="PF00838">
    <property type="entry name" value="TCTP"/>
    <property type="match status" value="1"/>
</dbReference>
<dbReference type="SUPFAM" id="SSF51316">
    <property type="entry name" value="Mss4-like"/>
    <property type="match status" value="1"/>
</dbReference>
<dbReference type="Gene3D" id="2.170.150.10">
    <property type="entry name" value="Metal Binding Protein, Guanine Nucleotide Exchange Factor, Chain A"/>
    <property type="match status" value="1"/>
</dbReference>
<dbReference type="OrthoDB" id="10248936at2759"/>
<dbReference type="InterPro" id="IPR018103">
    <property type="entry name" value="Translation_control_tumour_CS"/>
</dbReference>
<dbReference type="InterPro" id="IPR011057">
    <property type="entry name" value="Mss4-like_sf"/>
</dbReference>
<dbReference type="PANTHER" id="PTHR11991:SF0">
    <property type="entry name" value="TRANSLATIONALLY-CONTROLLED TUMOR PROTEIN"/>
    <property type="match status" value="1"/>
</dbReference>